<dbReference type="AlphaFoldDB" id="A0A9P3CQ05"/>
<name>A0A9P3CQ05_9PEZI</name>
<evidence type="ECO:0000313" key="6">
    <source>
        <dbReference type="Proteomes" id="UP000825890"/>
    </source>
</evidence>
<dbReference type="SUPFAM" id="SSF53335">
    <property type="entry name" value="S-adenosyl-L-methionine-dependent methyltransferases"/>
    <property type="match status" value="1"/>
</dbReference>
<evidence type="ECO:0000313" key="5">
    <source>
        <dbReference type="EMBL" id="GIZ46834.1"/>
    </source>
</evidence>
<comment type="caution">
    <text evidence="5">The sequence shown here is derived from an EMBL/GenBank/DDBJ whole genome shotgun (WGS) entry which is preliminary data.</text>
</comment>
<dbReference type="PANTHER" id="PTHR12176">
    <property type="entry name" value="SAM-DEPENDENT METHYLTRANSFERASE SUPERFAMILY PROTEIN"/>
    <property type="match status" value="1"/>
</dbReference>
<dbReference type="GO" id="GO:0032259">
    <property type="term" value="P:methylation"/>
    <property type="evidence" value="ECO:0007669"/>
    <property type="project" value="UniProtKB-KW"/>
</dbReference>
<keyword evidence="3" id="KW-0808">Transferase</keyword>
<accession>A0A9P3CQ05</accession>
<dbReference type="InterPro" id="IPR029063">
    <property type="entry name" value="SAM-dependent_MTases_sf"/>
</dbReference>
<evidence type="ECO:0000256" key="1">
    <source>
        <dbReference type="ARBA" id="ARBA00008361"/>
    </source>
</evidence>
<gene>
    <name evidence="5" type="ORF">CKM354_000994300</name>
</gene>
<sequence>MSVVDREVGALARSEYWDAIYAKSDGKSTTHEWLRSYNDLQPFPEKHLFAPFQPAQDPKILHLGAGDSTVPRDLLALGYQNQICVDFSRVLVDTMAARKEQCQSVDVAFDKSTLDAMVYGSAWEPPEEVKKNASRYMREVARVLKDRGIFLSITYQQPHFVKPLLSQDSLWNMEVEVLKPSESSLEYYAWVLRKA</sequence>
<evidence type="ECO:0000256" key="3">
    <source>
        <dbReference type="ARBA" id="ARBA00022679"/>
    </source>
</evidence>
<feature type="domain" description="Methyltransferase type 11" evidence="4">
    <location>
        <begin position="61"/>
        <end position="151"/>
    </location>
</feature>
<organism evidence="5 6">
    <name type="scientific">Cercospora kikuchii</name>
    <dbReference type="NCBI Taxonomy" id="84275"/>
    <lineage>
        <taxon>Eukaryota</taxon>
        <taxon>Fungi</taxon>
        <taxon>Dikarya</taxon>
        <taxon>Ascomycota</taxon>
        <taxon>Pezizomycotina</taxon>
        <taxon>Dothideomycetes</taxon>
        <taxon>Dothideomycetidae</taxon>
        <taxon>Mycosphaerellales</taxon>
        <taxon>Mycosphaerellaceae</taxon>
        <taxon>Cercospora</taxon>
    </lineage>
</organism>
<dbReference type="InterPro" id="IPR013216">
    <property type="entry name" value="Methyltransf_11"/>
</dbReference>
<dbReference type="OrthoDB" id="411785at2759"/>
<keyword evidence="2" id="KW-0489">Methyltransferase</keyword>
<keyword evidence="6" id="KW-1185">Reference proteome</keyword>
<dbReference type="Pfam" id="PF08241">
    <property type="entry name" value="Methyltransf_11"/>
    <property type="match status" value="1"/>
</dbReference>
<proteinExistence type="inferred from homology"/>
<dbReference type="Gene3D" id="3.40.50.150">
    <property type="entry name" value="Vaccinia Virus protein VP39"/>
    <property type="match status" value="1"/>
</dbReference>
<protein>
    <recommendedName>
        <fullName evidence="4">Methyltransferase type 11 domain-containing protein</fullName>
    </recommendedName>
</protein>
<dbReference type="Proteomes" id="UP000825890">
    <property type="component" value="Unassembled WGS sequence"/>
</dbReference>
<dbReference type="EMBL" id="BOLY01000006">
    <property type="protein sequence ID" value="GIZ46834.1"/>
    <property type="molecule type" value="Genomic_DNA"/>
</dbReference>
<comment type="similarity">
    <text evidence="1">Belongs to the methyltransferase superfamily.</text>
</comment>
<dbReference type="RefSeq" id="XP_044661321.1">
    <property type="nucleotide sequence ID" value="XM_044805386.1"/>
</dbReference>
<evidence type="ECO:0000259" key="4">
    <source>
        <dbReference type="Pfam" id="PF08241"/>
    </source>
</evidence>
<dbReference type="GO" id="GO:0008757">
    <property type="term" value="F:S-adenosylmethionine-dependent methyltransferase activity"/>
    <property type="evidence" value="ECO:0007669"/>
    <property type="project" value="InterPro"/>
</dbReference>
<dbReference type="InterPro" id="IPR051419">
    <property type="entry name" value="Lys/N-term_MeTrsfase_sf"/>
</dbReference>
<dbReference type="PANTHER" id="PTHR12176:SF80">
    <property type="entry name" value="EEF1A LYSINE METHYLTRANSFERASE 4"/>
    <property type="match status" value="1"/>
</dbReference>
<dbReference type="GeneID" id="68295518"/>
<reference evidence="5 6" key="1">
    <citation type="submission" date="2021-01" db="EMBL/GenBank/DDBJ databases">
        <title>Cercospora kikuchii MAFF 305040 whole genome shotgun sequence.</title>
        <authorList>
            <person name="Kashiwa T."/>
            <person name="Suzuki T."/>
        </authorList>
    </citation>
    <scope>NUCLEOTIDE SEQUENCE [LARGE SCALE GENOMIC DNA]</scope>
    <source>
        <strain evidence="5 6">MAFF 305040</strain>
    </source>
</reference>
<evidence type="ECO:0000256" key="2">
    <source>
        <dbReference type="ARBA" id="ARBA00022603"/>
    </source>
</evidence>